<keyword evidence="1" id="KW-1133">Transmembrane helix</keyword>
<feature type="transmembrane region" description="Helical" evidence="1">
    <location>
        <begin position="168"/>
        <end position="189"/>
    </location>
</feature>
<organism evidence="2 3">
    <name type="scientific">Candidatus Nitrosoglobus terrae</name>
    <dbReference type="NCBI Taxonomy" id="1630141"/>
    <lineage>
        <taxon>Bacteria</taxon>
        <taxon>Pseudomonadati</taxon>
        <taxon>Pseudomonadota</taxon>
        <taxon>Gammaproteobacteria</taxon>
        <taxon>Chromatiales</taxon>
        <taxon>Chromatiaceae</taxon>
        <taxon>Candidatus Nitrosoglobus</taxon>
    </lineage>
</organism>
<dbReference type="RefSeq" id="WP_096526249.1">
    <property type="nucleotide sequence ID" value="NZ_AP014836.1"/>
</dbReference>
<evidence type="ECO:0000256" key="1">
    <source>
        <dbReference type="SAM" id="Phobius"/>
    </source>
</evidence>
<evidence type="ECO:0000313" key="2">
    <source>
        <dbReference type="EMBL" id="BAW79607.1"/>
    </source>
</evidence>
<sequence length="309" mass="33561">MGKTATDIREITLLIIQYPIIVALTAGITGIFALFFPLLAYVSGAIIGLVALERRIAESFIITIGAILPGVIITFFGTDFLGINRADIVLPLLLVLGLPNCICATLLRVSRSQSVALLAVGFFASLFVIGTHLFIDDVTLWWKQWLEQHVTLVPGATVQEFIDEGSLAFMNGIVSLFFSASLMFTLLLARKWQSFLHHSTEFQAEFRALRLPRSLALLVIGLAIMVTLKVIPGAGSLWVDLLIVAIMMYLFQGIAVLYALVTGKGLSAWWLTPLYIGLLFLPSLIIGGLALAGMADSLVSFKSSNSSRS</sequence>
<dbReference type="Proteomes" id="UP000243679">
    <property type="component" value="Chromosome"/>
</dbReference>
<keyword evidence="3" id="KW-1185">Reference proteome</keyword>
<dbReference type="KEGG" id="ntt:TAO_0237"/>
<protein>
    <submittedName>
        <fullName evidence="2">Hypothetical conserved protein</fullName>
    </submittedName>
</protein>
<feature type="transmembrane region" description="Helical" evidence="1">
    <location>
        <begin position="59"/>
        <end position="76"/>
    </location>
</feature>
<accession>A0A1Q2SKG6</accession>
<feature type="transmembrane region" description="Helical" evidence="1">
    <location>
        <begin position="20"/>
        <end position="52"/>
    </location>
</feature>
<feature type="transmembrane region" description="Helical" evidence="1">
    <location>
        <begin position="273"/>
        <end position="295"/>
    </location>
</feature>
<feature type="transmembrane region" description="Helical" evidence="1">
    <location>
        <begin position="237"/>
        <end position="261"/>
    </location>
</feature>
<dbReference type="AlphaFoldDB" id="A0A1Q2SKG6"/>
<feature type="transmembrane region" description="Helical" evidence="1">
    <location>
        <begin position="210"/>
        <end position="231"/>
    </location>
</feature>
<keyword evidence="1" id="KW-0812">Transmembrane</keyword>
<reference evidence="2 3" key="1">
    <citation type="journal article" date="2017" name="ISME J.">
        <title>An acid-tolerant ammonia-oxidizing ?-proteobacterium from soil.</title>
        <authorList>
            <person name="Hayatsu M."/>
            <person name="Tago K."/>
            <person name="Uchiyama I."/>
            <person name="Toyoda A."/>
            <person name="Wang Y."/>
            <person name="Shimomura Y."/>
            <person name="Okubo T."/>
            <person name="Kurisu F."/>
            <person name="Hirono Y."/>
            <person name="Nonaka K."/>
            <person name="Akiyama H."/>
            <person name="Itoh T."/>
            <person name="Takami H."/>
        </authorList>
    </citation>
    <scope>NUCLEOTIDE SEQUENCE [LARGE SCALE GENOMIC DNA]</scope>
    <source>
        <strain evidence="2 3">TAO100</strain>
    </source>
</reference>
<feature type="transmembrane region" description="Helical" evidence="1">
    <location>
        <begin position="88"/>
        <end position="107"/>
    </location>
</feature>
<dbReference type="OrthoDB" id="5659946at2"/>
<proteinExistence type="predicted"/>
<gene>
    <name evidence="2" type="ORF">TAO_0237</name>
</gene>
<dbReference type="EMBL" id="AP014836">
    <property type="protein sequence ID" value="BAW79607.1"/>
    <property type="molecule type" value="Genomic_DNA"/>
</dbReference>
<evidence type="ECO:0000313" key="3">
    <source>
        <dbReference type="Proteomes" id="UP000243679"/>
    </source>
</evidence>
<feature type="transmembrane region" description="Helical" evidence="1">
    <location>
        <begin position="114"/>
        <end position="135"/>
    </location>
</feature>
<keyword evidence="1" id="KW-0472">Membrane</keyword>
<name>A0A1Q2SKG6_9GAMM</name>